<evidence type="ECO:0000256" key="1">
    <source>
        <dbReference type="ARBA" id="ARBA00004141"/>
    </source>
</evidence>
<dbReference type="GeneID" id="91095664"/>
<protein>
    <recommendedName>
        <fullName evidence="4">Major facilitator superfamily (MFS) profile domain-containing protein</fullName>
    </recommendedName>
</protein>
<feature type="transmembrane region" description="Helical" evidence="3">
    <location>
        <begin position="134"/>
        <end position="156"/>
    </location>
</feature>
<evidence type="ECO:0000256" key="3">
    <source>
        <dbReference type="SAM" id="Phobius"/>
    </source>
</evidence>
<keyword evidence="3" id="KW-0472">Membrane</keyword>
<proteinExistence type="inferred from homology"/>
<dbReference type="InterPro" id="IPR020846">
    <property type="entry name" value="MFS_dom"/>
</dbReference>
<dbReference type="Proteomes" id="UP001355207">
    <property type="component" value="Chromosome 6"/>
</dbReference>
<evidence type="ECO:0000313" key="5">
    <source>
        <dbReference type="EMBL" id="WWC90061.1"/>
    </source>
</evidence>
<name>A0AAX4JXD0_9TREE</name>
<feature type="transmembrane region" description="Helical" evidence="3">
    <location>
        <begin position="163"/>
        <end position="181"/>
    </location>
</feature>
<dbReference type="PANTHER" id="PTHR11360">
    <property type="entry name" value="MONOCARBOXYLATE TRANSPORTER"/>
    <property type="match status" value="1"/>
</dbReference>
<feature type="transmembrane region" description="Helical" evidence="3">
    <location>
        <begin position="93"/>
        <end position="114"/>
    </location>
</feature>
<dbReference type="PANTHER" id="PTHR11360:SF177">
    <property type="entry name" value="RIBOFLAVIN TRANSPORTER MCH5"/>
    <property type="match status" value="1"/>
</dbReference>
<reference evidence="5 6" key="1">
    <citation type="submission" date="2024-01" db="EMBL/GenBank/DDBJ databases">
        <title>Comparative genomics of Cryptococcus and Kwoniella reveals pathogenesis evolution and contrasting modes of karyotype evolution via chromosome fusion or intercentromeric recombination.</title>
        <authorList>
            <person name="Coelho M.A."/>
            <person name="David-Palma M."/>
            <person name="Shea T."/>
            <person name="Bowers K."/>
            <person name="McGinley-Smith S."/>
            <person name="Mohammad A.W."/>
            <person name="Gnirke A."/>
            <person name="Yurkov A.M."/>
            <person name="Nowrousian M."/>
            <person name="Sun S."/>
            <person name="Cuomo C.A."/>
            <person name="Heitman J."/>
        </authorList>
    </citation>
    <scope>NUCLEOTIDE SEQUENCE [LARGE SCALE GENOMIC DNA]</scope>
    <source>
        <strain evidence="5 6">CBS 6074</strain>
    </source>
</reference>
<feature type="transmembrane region" description="Helical" evidence="3">
    <location>
        <begin position="187"/>
        <end position="208"/>
    </location>
</feature>
<comment type="similarity">
    <text evidence="2">Belongs to the major facilitator superfamily. Monocarboxylate porter (TC 2.A.1.13) family.</text>
</comment>
<dbReference type="EMBL" id="CP144103">
    <property type="protein sequence ID" value="WWC90061.1"/>
    <property type="molecule type" value="Genomic_DNA"/>
</dbReference>
<feature type="transmembrane region" description="Helical" evidence="3">
    <location>
        <begin position="220"/>
        <end position="240"/>
    </location>
</feature>
<dbReference type="GO" id="GO:0016020">
    <property type="term" value="C:membrane"/>
    <property type="evidence" value="ECO:0007669"/>
    <property type="project" value="UniProtKB-SubCell"/>
</dbReference>
<dbReference type="Gene3D" id="1.20.1250.20">
    <property type="entry name" value="MFS general substrate transporter like domains"/>
    <property type="match status" value="2"/>
</dbReference>
<evidence type="ECO:0000313" key="6">
    <source>
        <dbReference type="Proteomes" id="UP001355207"/>
    </source>
</evidence>
<comment type="subcellular location">
    <subcellularLocation>
        <location evidence="1">Membrane</location>
        <topology evidence="1">Multi-pass membrane protein</topology>
    </subcellularLocation>
</comment>
<keyword evidence="6" id="KW-1185">Reference proteome</keyword>
<feature type="transmembrane region" description="Helical" evidence="3">
    <location>
        <begin position="382"/>
        <end position="400"/>
    </location>
</feature>
<accession>A0AAX4JXD0</accession>
<feature type="domain" description="Major facilitator superfamily (MFS) profile" evidence="4">
    <location>
        <begin position="95"/>
        <end position="479"/>
    </location>
</feature>
<feature type="transmembrane region" description="Helical" evidence="3">
    <location>
        <begin position="357"/>
        <end position="376"/>
    </location>
</feature>
<feature type="transmembrane region" description="Helical" evidence="3">
    <location>
        <begin position="252"/>
        <end position="272"/>
    </location>
</feature>
<sequence length="486" mass="53827">MLRHSDLKRSSEDEVILEELTSQPHQLTIQVPLDDVIVRHKTHEKDEKDYQGGDLDYGNISDENKDKLDDVEIVNINPRTNEEITFPDGGRKAWLCVLGGIAGMFLGNGMAPSAGAFQTYYKTHYLSGYNQSQIAWIGGMQAFMTFGLSIISGSFFDLYGHKYMVITGTFLLTLGYCMLSLSTKYYQIFLCHATIIPIGMNLLFIAPLGVVSQWFAKKRGLAFGMISTGSSFGAIIWLLIWANAPQHLGFGWTMRLIALIAFVLGTTSYFLLETRLPPKPPGPFFHFQAFKSIPYCLVALSSFTWSFSFFFFNVFVGTYGKLRGWTEMGPYFLIFVMAGSTISRIPSGLIADKIGPYNISIIANIILTIVLWLLFISKSIKSTIIICIFFGISSSTFVSLQAPIIAKLCNDIRFVGTYVGMISFIGAFAQLIGPPSSGALLGSGSEKDQLKNFPNTIILSGVLLLIATVSLIIARLYLDKRLLAFV</sequence>
<dbReference type="GO" id="GO:0022857">
    <property type="term" value="F:transmembrane transporter activity"/>
    <property type="evidence" value="ECO:0007669"/>
    <property type="project" value="InterPro"/>
</dbReference>
<evidence type="ECO:0000256" key="2">
    <source>
        <dbReference type="ARBA" id="ARBA00006727"/>
    </source>
</evidence>
<feature type="transmembrane region" description="Helical" evidence="3">
    <location>
        <begin position="453"/>
        <end position="478"/>
    </location>
</feature>
<gene>
    <name evidence="5" type="ORF">L201_004994</name>
</gene>
<feature type="transmembrane region" description="Helical" evidence="3">
    <location>
        <begin position="293"/>
        <end position="316"/>
    </location>
</feature>
<dbReference type="AlphaFoldDB" id="A0AAX4JXD0"/>
<dbReference type="InterPro" id="IPR036259">
    <property type="entry name" value="MFS_trans_sf"/>
</dbReference>
<dbReference type="Pfam" id="PF07690">
    <property type="entry name" value="MFS_1"/>
    <property type="match status" value="1"/>
</dbReference>
<keyword evidence="3" id="KW-1133">Transmembrane helix</keyword>
<dbReference type="PROSITE" id="PS50850">
    <property type="entry name" value="MFS"/>
    <property type="match status" value="1"/>
</dbReference>
<feature type="transmembrane region" description="Helical" evidence="3">
    <location>
        <begin position="328"/>
        <end position="345"/>
    </location>
</feature>
<dbReference type="InterPro" id="IPR050327">
    <property type="entry name" value="Proton-linked_MCT"/>
</dbReference>
<keyword evidence="3" id="KW-0812">Transmembrane</keyword>
<feature type="transmembrane region" description="Helical" evidence="3">
    <location>
        <begin position="412"/>
        <end position="433"/>
    </location>
</feature>
<evidence type="ECO:0000259" key="4">
    <source>
        <dbReference type="PROSITE" id="PS50850"/>
    </source>
</evidence>
<dbReference type="RefSeq" id="XP_066076824.1">
    <property type="nucleotide sequence ID" value="XM_066220727.1"/>
</dbReference>
<dbReference type="InterPro" id="IPR011701">
    <property type="entry name" value="MFS"/>
</dbReference>
<organism evidence="5 6">
    <name type="scientific">Kwoniella dendrophila CBS 6074</name>
    <dbReference type="NCBI Taxonomy" id="1295534"/>
    <lineage>
        <taxon>Eukaryota</taxon>
        <taxon>Fungi</taxon>
        <taxon>Dikarya</taxon>
        <taxon>Basidiomycota</taxon>
        <taxon>Agaricomycotina</taxon>
        <taxon>Tremellomycetes</taxon>
        <taxon>Tremellales</taxon>
        <taxon>Cryptococcaceae</taxon>
        <taxon>Kwoniella</taxon>
    </lineage>
</organism>
<dbReference type="SUPFAM" id="SSF103473">
    <property type="entry name" value="MFS general substrate transporter"/>
    <property type="match status" value="1"/>
</dbReference>